<organism evidence="1 2">
    <name type="scientific">Blautia obeum</name>
    <dbReference type="NCBI Taxonomy" id="40520"/>
    <lineage>
        <taxon>Bacteria</taxon>
        <taxon>Bacillati</taxon>
        <taxon>Bacillota</taxon>
        <taxon>Clostridia</taxon>
        <taxon>Lachnospirales</taxon>
        <taxon>Lachnospiraceae</taxon>
        <taxon>Blautia</taxon>
    </lineage>
</organism>
<dbReference type="AlphaFoldDB" id="A0A174HJX5"/>
<name>A0A174HJX5_9FIRM</name>
<dbReference type="Proteomes" id="UP000095409">
    <property type="component" value="Unassembled WGS sequence"/>
</dbReference>
<protein>
    <submittedName>
        <fullName evidence="1">Uncharacterized protein</fullName>
    </submittedName>
</protein>
<reference evidence="1 2" key="1">
    <citation type="submission" date="2015-09" db="EMBL/GenBank/DDBJ databases">
        <authorList>
            <consortium name="Pathogen Informatics"/>
        </authorList>
    </citation>
    <scope>NUCLEOTIDE SEQUENCE [LARGE SCALE GENOMIC DNA]</scope>
    <source>
        <strain evidence="1 2">2789STDY5608837</strain>
    </source>
</reference>
<dbReference type="EMBL" id="CYZD01000021">
    <property type="protein sequence ID" value="CUO73617.1"/>
    <property type="molecule type" value="Genomic_DNA"/>
</dbReference>
<evidence type="ECO:0000313" key="1">
    <source>
        <dbReference type="EMBL" id="CUO73617.1"/>
    </source>
</evidence>
<accession>A0A174HJX5</accession>
<sequence length="107" mass="11714">MNKMKILVTFANVWKMDTGNSGMTLNYFMFGENGELMNPEQNLSGGAVGQQRAKCSVPENMRDKITWVPGIYDATMSMKVGSDGKPVLTVEDLAFVGKASIRMEAGK</sequence>
<evidence type="ECO:0000313" key="2">
    <source>
        <dbReference type="Proteomes" id="UP000095409"/>
    </source>
</evidence>
<dbReference type="RefSeq" id="WP_055066609.1">
    <property type="nucleotide sequence ID" value="NZ_CYZD01000021.1"/>
</dbReference>
<gene>
    <name evidence="1" type="ORF">ERS852394_02903</name>
</gene>
<proteinExistence type="predicted"/>